<gene>
    <name evidence="3" type="ORF">BDZ94DRAFT_1248125</name>
</gene>
<dbReference type="Proteomes" id="UP000807353">
    <property type="component" value="Unassembled WGS sequence"/>
</dbReference>
<evidence type="ECO:0000313" key="4">
    <source>
        <dbReference type="Proteomes" id="UP000807353"/>
    </source>
</evidence>
<organism evidence="3 4">
    <name type="scientific">Collybia nuda</name>
    <dbReference type="NCBI Taxonomy" id="64659"/>
    <lineage>
        <taxon>Eukaryota</taxon>
        <taxon>Fungi</taxon>
        <taxon>Dikarya</taxon>
        <taxon>Basidiomycota</taxon>
        <taxon>Agaricomycotina</taxon>
        <taxon>Agaricomycetes</taxon>
        <taxon>Agaricomycetidae</taxon>
        <taxon>Agaricales</taxon>
        <taxon>Tricholomatineae</taxon>
        <taxon>Clitocybaceae</taxon>
        <taxon>Collybia</taxon>
    </lineage>
</organism>
<feature type="compositionally biased region" description="Polar residues" evidence="1">
    <location>
        <begin position="1"/>
        <end position="20"/>
    </location>
</feature>
<evidence type="ECO:0000256" key="2">
    <source>
        <dbReference type="SAM" id="Phobius"/>
    </source>
</evidence>
<evidence type="ECO:0000256" key="1">
    <source>
        <dbReference type="SAM" id="MobiDB-lite"/>
    </source>
</evidence>
<protein>
    <submittedName>
        <fullName evidence="3">Uncharacterized protein</fullName>
    </submittedName>
</protein>
<feature type="transmembrane region" description="Helical" evidence="2">
    <location>
        <begin position="102"/>
        <end position="120"/>
    </location>
</feature>
<accession>A0A9P5YES8</accession>
<sequence length="153" mass="16864">MWQATTSSTICTPSGPSLSGAQYKKPHPTGSLDSEIQINCHIDRDSTNSAYACSTKSVVLQRNRAELCNRVPCQSISPGIISSAHFPKLHLHPVLRQHFNKIVELFKILCIYLLSALYILPPTLSSSKYPFCHTLNNILRIGHNNNHGSLPSG</sequence>
<feature type="region of interest" description="Disordered" evidence="1">
    <location>
        <begin position="1"/>
        <end position="31"/>
    </location>
</feature>
<reference evidence="3" key="1">
    <citation type="submission" date="2020-11" db="EMBL/GenBank/DDBJ databases">
        <authorList>
            <consortium name="DOE Joint Genome Institute"/>
            <person name="Ahrendt S."/>
            <person name="Riley R."/>
            <person name="Andreopoulos W."/>
            <person name="Labutti K."/>
            <person name="Pangilinan J."/>
            <person name="Ruiz-Duenas F.J."/>
            <person name="Barrasa J.M."/>
            <person name="Sanchez-Garcia M."/>
            <person name="Camarero S."/>
            <person name="Miyauchi S."/>
            <person name="Serrano A."/>
            <person name="Linde D."/>
            <person name="Babiker R."/>
            <person name="Drula E."/>
            <person name="Ayuso-Fernandez I."/>
            <person name="Pacheco R."/>
            <person name="Padilla G."/>
            <person name="Ferreira P."/>
            <person name="Barriuso J."/>
            <person name="Kellner H."/>
            <person name="Castanera R."/>
            <person name="Alfaro M."/>
            <person name="Ramirez L."/>
            <person name="Pisabarro A.G."/>
            <person name="Kuo A."/>
            <person name="Tritt A."/>
            <person name="Lipzen A."/>
            <person name="He G."/>
            <person name="Yan M."/>
            <person name="Ng V."/>
            <person name="Cullen D."/>
            <person name="Martin F."/>
            <person name="Rosso M.-N."/>
            <person name="Henrissat B."/>
            <person name="Hibbett D."/>
            <person name="Martinez A.T."/>
            <person name="Grigoriev I.V."/>
        </authorList>
    </citation>
    <scope>NUCLEOTIDE SEQUENCE</scope>
    <source>
        <strain evidence="3">CBS 247.69</strain>
    </source>
</reference>
<name>A0A9P5YES8_9AGAR</name>
<dbReference type="EMBL" id="MU150235">
    <property type="protein sequence ID" value="KAF9467944.1"/>
    <property type="molecule type" value="Genomic_DNA"/>
</dbReference>
<keyword evidence="2" id="KW-0812">Transmembrane</keyword>
<keyword evidence="2" id="KW-1133">Transmembrane helix</keyword>
<comment type="caution">
    <text evidence="3">The sequence shown here is derived from an EMBL/GenBank/DDBJ whole genome shotgun (WGS) entry which is preliminary data.</text>
</comment>
<dbReference type="AlphaFoldDB" id="A0A9P5YES8"/>
<evidence type="ECO:0000313" key="3">
    <source>
        <dbReference type="EMBL" id="KAF9467944.1"/>
    </source>
</evidence>
<proteinExistence type="predicted"/>
<keyword evidence="2" id="KW-0472">Membrane</keyword>
<keyword evidence="4" id="KW-1185">Reference proteome</keyword>